<name>A0A0N4W9B3_HAEPC</name>
<feature type="chain" id="PRO_5005888259" evidence="1">
    <location>
        <begin position="19"/>
        <end position="157"/>
    </location>
</feature>
<organism evidence="2">
    <name type="scientific">Haemonchus placei</name>
    <name type="common">Barber's pole worm</name>
    <dbReference type="NCBI Taxonomy" id="6290"/>
    <lineage>
        <taxon>Eukaryota</taxon>
        <taxon>Metazoa</taxon>
        <taxon>Ecdysozoa</taxon>
        <taxon>Nematoda</taxon>
        <taxon>Chromadorea</taxon>
        <taxon>Rhabditida</taxon>
        <taxon>Rhabditina</taxon>
        <taxon>Rhabditomorpha</taxon>
        <taxon>Strongyloidea</taxon>
        <taxon>Trichostrongylidae</taxon>
        <taxon>Haemonchus</taxon>
    </lineage>
</organism>
<dbReference type="WBParaSite" id="HPLM_0000686901-mRNA-1">
    <property type="protein sequence ID" value="HPLM_0000686901-mRNA-1"/>
    <property type="gene ID" value="HPLM_0000686901"/>
</dbReference>
<evidence type="ECO:0000256" key="1">
    <source>
        <dbReference type="SAM" id="SignalP"/>
    </source>
</evidence>
<proteinExistence type="predicted"/>
<reference evidence="2" key="1">
    <citation type="submission" date="2017-02" db="UniProtKB">
        <authorList>
            <consortium name="WormBaseParasite"/>
        </authorList>
    </citation>
    <scope>IDENTIFICATION</scope>
</reference>
<protein>
    <submittedName>
        <fullName evidence="2">Secreted protein</fullName>
    </submittedName>
</protein>
<sequence length="157" mass="17245">MILAFFLYVAFPASVVLACGPATGTLGNKALLHFNLAPPPKYTYSDSPSHGQMTSAQAAESNADRDLQLATVLASKDGESYQSMQTIQAYVKLKLVKILSTLAENGIMADTVTLSYDYKAPKLNLETGEHCTKPNTYVVYDGKLLWNRREELTFSQE</sequence>
<feature type="signal peptide" evidence="1">
    <location>
        <begin position="1"/>
        <end position="18"/>
    </location>
</feature>
<accession>A0A0N4W9B3</accession>
<dbReference type="AlphaFoldDB" id="A0A0N4W9B3"/>
<keyword evidence="1" id="KW-0732">Signal</keyword>
<evidence type="ECO:0000313" key="2">
    <source>
        <dbReference type="WBParaSite" id="HPLM_0000686901-mRNA-1"/>
    </source>
</evidence>